<accession>A0A6C0KIC4</accession>
<evidence type="ECO:0000256" key="3">
    <source>
        <dbReference type="ARBA" id="ARBA00023239"/>
    </source>
</evidence>
<dbReference type="Pfam" id="PF04115">
    <property type="entry name" value="Ureidogly_lyase"/>
    <property type="match status" value="1"/>
</dbReference>
<dbReference type="GO" id="GO:0004848">
    <property type="term" value="F:ureidoglycolate hydrolase activity"/>
    <property type="evidence" value="ECO:0007669"/>
    <property type="project" value="InterPro"/>
</dbReference>
<protein>
    <recommendedName>
        <fullName evidence="6">Ureidoglycolate hydrolase</fullName>
    </recommendedName>
</protein>
<organism evidence="5">
    <name type="scientific">viral metagenome</name>
    <dbReference type="NCBI Taxonomy" id="1070528"/>
    <lineage>
        <taxon>unclassified sequences</taxon>
        <taxon>metagenomes</taxon>
        <taxon>organismal metagenomes</taxon>
    </lineage>
</organism>
<evidence type="ECO:0008006" key="6">
    <source>
        <dbReference type="Google" id="ProtNLM"/>
    </source>
</evidence>
<dbReference type="GO" id="GO:0000256">
    <property type="term" value="P:allantoin catabolic process"/>
    <property type="evidence" value="ECO:0007669"/>
    <property type="project" value="InterPro"/>
</dbReference>
<keyword evidence="3" id="KW-0456">Lyase</keyword>
<dbReference type="InterPro" id="IPR024060">
    <property type="entry name" value="Ureidoglycolate_lyase_dom_sf"/>
</dbReference>
<dbReference type="GO" id="GO:0050385">
    <property type="term" value="F:ureidoglycolate lyase activity"/>
    <property type="evidence" value="ECO:0007669"/>
    <property type="project" value="UniProtKB-EC"/>
</dbReference>
<name>A0A6C0KIC4_9ZZZZ</name>
<dbReference type="InterPro" id="IPR011051">
    <property type="entry name" value="RmlC_Cupin_sf"/>
</dbReference>
<keyword evidence="2" id="KW-0659">Purine metabolism</keyword>
<sequence length="213" mass="23693">MSGYALYDPTELLSLPSCSVPIIKATSENFKDYGNFVYDYEEENVIIESWPINGKRKLYPGTGIGGGIAEGKFSYKYDNNLLYAKNEAVGGSYITGITLTKNNNENNEDEKYIITREANYHPDGGQVFYPLSPDPFILLLALSGDDVKASDYVGFYFDGSCGCQIKANIWHQPVYPLANESCFMTKQGAVHGCVCYDSVVEENITLKIKLHNI</sequence>
<dbReference type="GO" id="GO:0006144">
    <property type="term" value="P:purine nucleobase metabolic process"/>
    <property type="evidence" value="ECO:0007669"/>
    <property type="project" value="UniProtKB-KW"/>
</dbReference>
<proteinExistence type="predicted"/>
<evidence type="ECO:0000256" key="2">
    <source>
        <dbReference type="ARBA" id="ARBA00022631"/>
    </source>
</evidence>
<evidence type="ECO:0000256" key="1">
    <source>
        <dbReference type="ARBA" id="ARBA00011738"/>
    </source>
</evidence>
<dbReference type="InterPro" id="IPR007247">
    <property type="entry name" value="Ureidogly_lyase"/>
</dbReference>
<evidence type="ECO:0000313" key="5">
    <source>
        <dbReference type="EMBL" id="QHU16430.1"/>
    </source>
</evidence>
<comment type="subunit">
    <text evidence="1">Homodimer.</text>
</comment>
<dbReference type="Gene3D" id="2.60.120.480">
    <property type="entry name" value="Ureidoglycolate hydrolase"/>
    <property type="match status" value="1"/>
</dbReference>
<dbReference type="SUPFAM" id="SSF51182">
    <property type="entry name" value="RmlC-like cupins"/>
    <property type="match status" value="1"/>
</dbReference>
<comment type="catalytic activity">
    <reaction evidence="4">
        <text>(S)-ureidoglycolate = urea + glyoxylate</text>
        <dbReference type="Rhea" id="RHEA:11304"/>
        <dbReference type="ChEBI" id="CHEBI:16199"/>
        <dbReference type="ChEBI" id="CHEBI:36655"/>
        <dbReference type="ChEBI" id="CHEBI:57296"/>
        <dbReference type="EC" id="4.3.2.3"/>
    </reaction>
</comment>
<reference evidence="5" key="1">
    <citation type="journal article" date="2020" name="Nature">
        <title>Giant virus diversity and host interactions through global metagenomics.</title>
        <authorList>
            <person name="Schulz F."/>
            <person name="Roux S."/>
            <person name="Paez-Espino D."/>
            <person name="Jungbluth S."/>
            <person name="Walsh D.A."/>
            <person name="Denef V.J."/>
            <person name="McMahon K.D."/>
            <person name="Konstantinidis K.T."/>
            <person name="Eloe-Fadrosh E.A."/>
            <person name="Kyrpides N.C."/>
            <person name="Woyke T."/>
        </authorList>
    </citation>
    <scope>NUCLEOTIDE SEQUENCE</scope>
    <source>
        <strain evidence="5">GVMAG-S-3300011013-78</strain>
    </source>
</reference>
<dbReference type="AlphaFoldDB" id="A0A6C0KIC4"/>
<dbReference type="EMBL" id="MN740882">
    <property type="protein sequence ID" value="QHU16430.1"/>
    <property type="molecule type" value="Genomic_DNA"/>
</dbReference>
<evidence type="ECO:0000256" key="4">
    <source>
        <dbReference type="ARBA" id="ARBA00047684"/>
    </source>
</evidence>